<evidence type="ECO:0000256" key="8">
    <source>
        <dbReference type="ARBA" id="ARBA00022848"/>
    </source>
</evidence>
<evidence type="ECO:0000313" key="16">
    <source>
        <dbReference type="EMBL" id="EFA12634.1"/>
    </source>
</evidence>
<dbReference type="GO" id="GO:0016705">
    <property type="term" value="F:oxidoreductase activity, acting on paired donors, with incorporation or reduction of molecular oxygen"/>
    <property type="evidence" value="ECO:0007669"/>
    <property type="project" value="InterPro"/>
</dbReference>
<dbReference type="InterPro" id="IPR017972">
    <property type="entry name" value="Cyt_P450_CS"/>
</dbReference>
<keyword evidence="6 13" id="KW-0479">Metal-binding</keyword>
<keyword evidence="11 14" id="KW-0503">Monooxygenase</keyword>
<dbReference type="CDD" id="cd11056">
    <property type="entry name" value="CYP6-like"/>
    <property type="match status" value="1"/>
</dbReference>
<keyword evidence="15" id="KW-1133">Transmembrane helix</keyword>
<evidence type="ECO:0000256" key="6">
    <source>
        <dbReference type="ARBA" id="ARBA00022723"/>
    </source>
</evidence>
<evidence type="ECO:0000256" key="15">
    <source>
        <dbReference type="SAM" id="Phobius"/>
    </source>
</evidence>
<dbReference type="PhylomeDB" id="D7EJA5"/>
<reference evidence="16 17" key="2">
    <citation type="journal article" date="2010" name="Nucleic Acids Res.">
        <title>BeetleBase in 2010: revisions to provide comprehensive genomic information for Tribolium castaneum.</title>
        <authorList>
            <person name="Kim H.S."/>
            <person name="Murphy T."/>
            <person name="Xia J."/>
            <person name="Caragea D."/>
            <person name="Park Y."/>
            <person name="Beeman R.W."/>
            <person name="Lorenzen M.D."/>
            <person name="Butcher S."/>
            <person name="Manak J.R."/>
            <person name="Brown S.J."/>
        </authorList>
    </citation>
    <scope>NUCLEOTIDE SEQUENCE [LARGE SCALE GENOMIC DNA]</scope>
    <source>
        <strain evidence="16 17">Georgia GA2</strain>
    </source>
</reference>
<comment type="similarity">
    <text evidence="4 14">Belongs to the cytochrome P450 family.</text>
</comment>
<dbReference type="OrthoDB" id="2789670at2759"/>
<evidence type="ECO:0000256" key="1">
    <source>
        <dbReference type="ARBA" id="ARBA00001971"/>
    </source>
</evidence>
<dbReference type="SMR" id="D7EJA5"/>
<dbReference type="HOGENOM" id="CLU_001570_5_2_1"/>
<keyword evidence="9 14" id="KW-0560">Oxidoreductase</keyword>
<dbReference type="Gene3D" id="1.10.630.10">
    <property type="entry name" value="Cytochrome P450"/>
    <property type="match status" value="1"/>
</dbReference>
<dbReference type="InterPro" id="IPR002401">
    <property type="entry name" value="Cyt_P450_E_grp-I"/>
</dbReference>
<evidence type="ECO:0000256" key="3">
    <source>
        <dbReference type="ARBA" id="ARBA00004406"/>
    </source>
</evidence>
<dbReference type="SUPFAM" id="SSF48264">
    <property type="entry name" value="Cytochrome P450"/>
    <property type="match status" value="1"/>
</dbReference>
<keyword evidence="17" id="KW-1185">Reference proteome</keyword>
<dbReference type="EMBL" id="KQ971889">
    <property type="protein sequence ID" value="EFA12634.1"/>
    <property type="molecule type" value="Genomic_DNA"/>
</dbReference>
<evidence type="ECO:0000256" key="4">
    <source>
        <dbReference type="ARBA" id="ARBA00010617"/>
    </source>
</evidence>
<name>D7EJA5_TRICA</name>
<comment type="cofactor">
    <cofactor evidence="1 13">
        <name>heme</name>
        <dbReference type="ChEBI" id="CHEBI:30413"/>
    </cofactor>
</comment>
<gene>
    <name evidence="16" type="primary">AUGUSTUS-3.0.2_10253</name>
    <name evidence="16" type="ORF">TcasGA2_TC010253</name>
</gene>
<evidence type="ECO:0000256" key="11">
    <source>
        <dbReference type="ARBA" id="ARBA00023033"/>
    </source>
</evidence>
<dbReference type="GO" id="GO:0020037">
    <property type="term" value="F:heme binding"/>
    <property type="evidence" value="ECO:0007669"/>
    <property type="project" value="InterPro"/>
</dbReference>
<dbReference type="FunCoup" id="D7EJA5">
    <property type="interactions" value="249"/>
</dbReference>
<sequence length="507" mass="58786">MLITTSLTGDLLAVFLTLVLIIVTYCKWSYQYWERKHLPYLEPQIPFGNVGDSIKGKTNFGITIKKIYEEMKHNGWKHGGLYVFTEPNYMVLDLEYVKNIMTKDFQYFVDRSTYYNKKEDPLNAHLLNLGGTKWRNLRTKLTPTFTSGKMKMMFQTLADCQTGLLKRMEKERLTRQPIDIKEVLACFTTEIIGSCAFGLNCKAFEDENSPFRVYGRKVFATSKLQRLKRTIATIFPTLGYLFNISITPKDITNFYLNVVKDTVEYREKNNYNRNDFMQLLIDLKNNKLEGGTSNGGFTLKEVAAQSFVFFLAGFETSSTLMTFALYELARHQEIQDIVREEINEVLRKHNGNVTYDSINDMKYLSQVIDETLRLYPPASLVNRKCIKDYQVPDCDLVIEKGTTVLIPIMGIHYDKDYYPDPEKFDPERFTEENKNARHNYAHIPFGEGPRICIGMRFGLMQTKVGLSCLLKHYKFTVNKRTQEPLKMQPSPLILSAEGEIWLDAEKL</sequence>
<protein>
    <submittedName>
        <fullName evidence="16">Cytochrome P450 6BK4</fullName>
    </submittedName>
</protein>
<feature type="binding site" description="axial binding residue" evidence="13">
    <location>
        <position position="452"/>
    </location>
    <ligand>
        <name>heme</name>
        <dbReference type="ChEBI" id="CHEBI:30413"/>
    </ligand>
    <ligandPart>
        <name>Fe</name>
        <dbReference type="ChEBI" id="CHEBI:18248"/>
    </ligandPart>
</feature>
<evidence type="ECO:0000256" key="13">
    <source>
        <dbReference type="PIRSR" id="PIRSR602401-1"/>
    </source>
</evidence>
<evidence type="ECO:0000256" key="5">
    <source>
        <dbReference type="ARBA" id="ARBA00022617"/>
    </source>
</evidence>
<dbReference type="OMA" id="FEENSFW"/>
<dbReference type="InterPro" id="IPR050476">
    <property type="entry name" value="Insect_CytP450_Detox"/>
</dbReference>
<proteinExistence type="inferred from homology"/>
<dbReference type="PRINTS" id="PR00385">
    <property type="entry name" value="P450"/>
</dbReference>
<evidence type="ECO:0000256" key="7">
    <source>
        <dbReference type="ARBA" id="ARBA00022824"/>
    </source>
</evidence>
<dbReference type="GO" id="GO:0005506">
    <property type="term" value="F:iron ion binding"/>
    <property type="evidence" value="ECO:0007669"/>
    <property type="project" value="InterPro"/>
</dbReference>
<dbReference type="InterPro" id="IPR001128">
    <property type="entry name" value="Cyt_P450"/>
</dbReference>
<reference evidence="16 17" key="1">
    <citation type="journal article" date="2008" name="Nature">
        <title>The genome of the model beetle and pest Tribolium castaneum.</title>
        <authorList>
            <consortium name="Tribolium Genome Sequencing Consortium"/>
            <person name="Richards S."/>
            <person name="Gibbs R.A."/>
            <person name="Weinstock G.M."/>
            <person name="Brown S.J."/>
            <person name="Denell R."/>
            <person name="Beeman R.W."/>
            <person name="Gibbs R."/>
            <person name="Beeman R.W."/>
            <person name="Brown S.J."/>
            <person name="Bucher G."/>
            <person name="Friedrich M."/>
            <person name="Grimmelikhuijzen C.J."/>
            <person name="Klingler M."/>
            <person name="Lorenzen M."/>
            <person name="Richards S."/>
            <person name="Roth S."/>
            <person name="Schroder R."/>
            <person name="Tautz D."/>
            <person name="Zdobnov E.M."/>
            <person name="Muzny D."/>
            <person name="Gibbs R.A."/>
            <person name="Weinstock G.M."/>
            <person name="Attaway T."/>
            <person name="Bell S."/>
            <person name="Buhay C.J."/>
            <person name="Chandrabose M.N."/>
            <person name="Chavez D."/>
            <person name="Clerk-Blankenburg K.P."/>
            <person name="Cree A."/>
            <person name="Dao M."/>
            <person name="Davis C."/>
            <person name="Chacko J."/>
            <person name="Dinh H."/>
            <person name="Dugan-Rocha S."/>
            <person name="Fowler G."/>
            <person name="Garner T.T."/>
            <person name="Garnes J."/>
            <person name="Gnirke A."/>
            <person name="Hawes A."/>
            <person name="Hernandez J."/>
            <person name="Hines S."/>
            <person name="Holder M."/>
            <person name="Hume J."/>
            <person name="Jhangiani S.N."/>
            <person name="Joshi V."/>
            <person name="Khan Z.M."/>
            <person name="Jackson L."/>
            <person name="Kovar C."/>
            <person name="Kowis A."/>
            <person name="Lee S."/>
            <person name="Lewis L.R."/>
            <person name="Margolis J."/>
            <person name="Morgan M."/>
            <person name="Nazareth L.V."/>
            <person name="Nguyen N."/>
            <person name="Okwuonu G."/>
            <person name="Parker D."/>
            <person name="Richards S."/>
            <person name="Ruiz S.J."/>
            <person name="Santibanez J."/>
            <person name="Savard J."/>
            <person name="Scherer S.E."/>
            <person name="Schneider B."/>
            <person name="Sodergren E."/>
            <person name="Tautz D."/>
            <person name="Vattahil S."/>
            <person name="Villasana D."/>
            <person name="White C.S."/>
            <person name="Wright R."/>
            <person name="Park Y."/>
            <person name="Beeman R.W."/>
            <person name="Lord J."/>
            <person name="Oppert B."/>
            <person name="Lorenzen M."/>
            <person name="Brown S."/>
            <person name="Wang L."/>
            <person name="Savard J."/>
            <person name="Tautz D."/>
            <person name="Richards S."/>
            <person name="Weinstock G."/>
            <person name="Gibbs R.A."/>
            <person name="Liu Y."/>
            <person name="Worley K."/>
            <person name="Weinstock G."/>
            <person name="Elsik C.G."/>
            <person name="Reese J.T."/>
            <person name="Elhaik E."/>
            <person name="Landan G."/>
            <person name="Graur D."/>
            <person name="Arensburger P."/>
            <person name="Atkinson P."/>
            <person name="Beeman R.W."/>
            <person name="Beidler J."/>
            <person name="Brown S.J."/>
            <person name="Demuth J.P."/>
            <person name="Drury D.W."/>
            <person name="Du Y.Z."/>
            <person name="Fujiwara H."/>
            <person name="Lorenzen M."/>
            <person name="Maselli V."/>
            <person name="Osanai M."/>
            <person name="Park Y."/>
            <person name="Robertson H.M."/>
            <person name="Tu Z."/>
            <person name="Wang J.J."/>
            <person name="Wang S."/>
            <person name="Richards S."/>
            <person name="Song H."/>
            <person name="Zhang L."/>
            <person name="Sodergren E."/>
            <person name="Werner D."/>
            <person name="Stanke M."/>
            <person name="Morgenstern B."/>
            <person name="Solovyev V."/>
            <person name="Kosarev P."/>
            <person name="Brown G."/>
            <person name="Chen H.C."/>
            <person name="Ermolaeva O."/>
            <person name="Hlavina W."/>
            <person name="Kapustin Y."/>
            <person name="Kiryutin B."/>
            <person name="Kitts P."/>
            <person name="Maglott D."/>
            <person name="Pruitt K."/>
            <person name="Sapojnikov V."/>
            <person name="Souvorov A."/>
            <person name="Mackey A.J."/>
            <person name="Waterhouse R.M."/>
            <person name="Wyder S."/>
            <person name="Zdobnov E.M."/>
            <person name="Zdobnov E.M."/>
            <person name="Wyder S."/>
            <person name="Kriventseva E.V."/>
            <person name="Kadowaki T."/>
            <person name="Bork P."/>
            <person name="Aranda M."/>
            <person name="Bao R."/>
            <person name="Beermann A."/>
            <person name="Berns N."/>
            <person name="Bolognesi R."/>
            <person name="Bonneton F."/>
            <person name="Bopp D."/>
            <person name="Brown S.J."/>
            <person name="Bucher G."/>
            <person name="Butts T."/>
            <person name="Chaumot A."/>
            <person name="Denell R.E."/>
            <person name="Ferrier D.E."/>
            <person name="Friedrich M."/>
            <person name="Gordon C.M."/>
            <person name="Jindra M."/>
            <person name="Klingler M."/>
            <person name="Lan Q."/>
            <person name="Lattorff H.M."/>
            <person name="Laudet V."/>
            <person name="von Levetsow C."/>
            <person name="Liu Z."/>
            <person name="Lutz R."/>
            <person name="Lynch J.A."/>
            <person name="da Fonseca R.N."/>
            <person name="Posnien N."/>
            <person name="Reuter R."/>
            <person name="Roth S."/>
            <person name="Savard J."/>
            <person name="Schinko J.B."/>
            <person name="Schmitt C."/>
            <person name="Schoppmeier M."/>
            <person name="Schroder R."/>
            <person name="Shippy T.D."/>
            <person name="Simonnet F."/>
            <person name="Marques-Souza H."/>
            <person name="Tautz D."/>
            <person name="Tomoyasu Y."/>
            <person name="Trauner J."/>
            <person name="Van der Zee M."/>
            <person name="Vervoort M."/>
            <person name="Wittkopp N."/>
            <person name="Wimmer E.A."/>
            <person name="Yang X."/>
            <person name="Jones A.K."/>
            <person name="Sattelle D.B."/>
            <person name="Ebert P.R."/>
            <person name="Nelson D."/>
            <person name="Scott J.G."/>
            <person name="Beeman R.W."/>
            <person name="Muthukrishnan S."/>
            <person name="Kramer K.J."/>
            <person name="Arakane Y."/>
            <person name="Beeman R.W."/>
            <person name="Zhu Q."/>
            <person name="Hogenkamp D."/>
            <person name="Dixit R."/>
            <person name="Oppert B."/>
            <person name="Jiang H."/>
            <person name="Zou Z."/>
            <person name="Marshall J."/>
            <person name="Elpidina E."/>
            <person name="Vinokurov K."/>
            <person name="Oppert C."/>
            <person name="Zou Z."/>
            <person name="Evans J."/>
            <person name="Lu Z."/>
            <person name="Zhao P."/>
            <person name="Sumathipala N."/>
            <person name="Altincicek B."/>
            <person name="Vilcinskas A."/>
            <person name="Williams M."/>
            <person name="Hultmark D."/>
            <person name="Hetru C."/>
            <person name="Jiang H."/>
            <person name="Grimmelikhuijzen C.J."/>
            <person name="Hauser F."/>
            <person name="Cazzamali G."/>
            <person name="Williamson M."/>
            <person name="Park Y."/>
            <person name="Li B."/>
            <person name="Tanaka Y."/>
            <person name="Predel R."/>
            <person name="Neupert S."/>
            <person name="Schachtner J."/>
            <person name="Verleyen P."/>
            <person name="Raible F."/>
            <person name="Bork P."/>
            <person name="Friedrich M."/>
            <person name="Walden K.K."/>
            <person name="Robertson H.M."/>
            <person name="Angeli S."/>
            <person name="Foret S."/>
            <person name="Bucher G."/>
            <person name="Schuetz S."/>
            <person name="Maleszka R."/>
            <person name="Wimmer E.A."/>
            <person name="Beeman R.W."/>
            <person name="Lorenzen M."/>
            <person name="Tomoyasu Y."/>
            <person name="Miller S.C."/>
            <person name="Grossmann D."/>
            <person name="Bucher G."/>
        </authorList>
    </citation>
    <scope>NUCLEOTIDE SEQUENCE [LARGE SCALE GENOMIC DNA]</scope>
    <source>
        <strain evidence="16 17">Georgia GA2</strain>
    </source>
</reference>
<evidence type="ECO:0000256" key="14">
    <source>
        <dbReference type="RuleBase" id="RU000461"/>
    </source>
</evidence>
<dbReference type="Proteomes" id="UP000007266">
    <property type="component" value="Unassembled WGS sequence"/>
</dbReference>
<dbReference type="GO" id="GO:0004497">
    <property type="term" value="F:monooxygenase activity"/>
    <property type="evidence" value="ECO:0007669"/>
    <property type="project" value="UniProtKB-KW"/>
</dbReference>
<dbReference type="GO" id="GO:0005789">
    <property type="term" value="C:endoplasmic reticulum membrane"/>
    <property type="evidence" value="ECO:0007669"/>
    <property type="project" value="UniProtKB-SubCell"/>
</dbReference>
<evidence type="ECO:0000256" key="10">
    <source>
        <dbReference type="ARBA" id="ARBA00023004"/>
    </source>
</evidence>
<feature type="transmembrane region" description="Helical" evidence="15">
    <location>
        <begin position="12"/>
        <end position="30"/>
    </location>
</feature>
<dbReference type="KEGG" id="tca:658976"/>
<evidence type="ECO:0000256" key="12">
    <source>
        <dbReference type="ARBA" id="ARBA00023136"/>
    </source>
</evidence>
<dbReference type="Pfam" id="PF00067">
    <property type="entry name" value="p450"/>
    <property type="match status" value="1"/>
</dbReference>
<keyword evidence="15" id="KW-0812">Transmembrane</keyword>
<dbReference type="PROSITE" id="PS00086">
    <property type="entry name" value="CYTOCHROME_P450"/>
    <property type="match status" value="1"/>
</dbReference>
<evidence type="ECO:0000313" key="17">
    <source>
        <dbReference type="Proteomes" id="UP000007266"/>
    </source>
</evidence>
<keyword evidence="5 13" id="KW-0349">Heme</keyword>
<dbReference type="AlphaFoldDB" id="D7EJA5"/>
<organism evidence="16 17">
    <name type="scientific">Tribolium castaneum</name>
    <name type="common">Red flour beetle</name>
    <dbReference type="NCBI Taxonomy" id="7070"/>
    <lineage>
        <taxon>Eukaryota</taxon>
        <taxon>Metazoa</taxon>
        <taxon>Ecdysozoa</taxon>
        <taxon>Arthropoda</taxon>
        <taxon>Hexapoda</taxon>
        <taxon>Insecta</taxon>
        <taxon>Pterygota</taxon>
        <taxon>Neoptera</taxon>
        <taxon>Endopterygota</taxon>
        <taxon>Coleoptera</taxon>
        <taxon>Polyphaga</taxon>
        <taxon>Cucujiformia</taxon>
        <taxon>Tenebrionidae</taxon>
        <taxon>Tenebrionidae incertae sedis</taxon>
        <taxon>Tribolium</taxon>
    </lineage>
</organism>
<accession>D7EJA5</accession>
<keyword evidence="12 15" id="KW-0472">Membrane</keyword>
<keyword evidence="10 13" id="KW-0408">Iron</keyword>
<dbReference type="InterPro" id="IPR036396">
    <property type="entry name" value="Cyt_P450_sf"/>
</dbReference>
<dbReference type="FunFam" id="1.10.630.10:FF:000042">
    <property type="entry name" value="Cytochrome P450"/>
    <property type="match status" value="1"/>
</dbReference>
<keyword evidence="8" id="KW-0492">Microsome</keyword>
<dbReference type="PANTHER" id="PTHR24292">
    <property type="entry name" value="CYTOCHROME P450"/>
    <property type="match status" value="1"/>
</dbReference>
<evidence type="ECO:0000256" key="9">
    <source>
        <dbReference type="ARBA" id="ARBA00023002"/>
    </source>
</evidence>
<dbReference type="eggNOG" id="KOG0158">
    <property type="taxonomic scope" value="Eukaryota"/>
</dbReference>
<dbReference type="InParanoid" id="D7EJA5"/>
<evidence type="ECO:0000256" key="2">
    <source>
        <dbReference type="ARBA" id="ARBA00004174"/>
    </source>
</evidence>
<comment type="subcellular location">
    <subcellularLocation>
        <location evidence="3">Endoplasmic reticulum membrane</location>
        <topology evidence="3">Peripheral membrane protein</topology>
    </subcellularLocation>
    <subcellularLocation>
        <location evidence="2">Microsome membrane</location>
        <topology evidence="2">Peripheral membrane protein</topology>
    </subcellularLocation>
</comment>
<keyword evidence="7" id="KW-0256">Endoplasmic reticulum</keyword>
<dbReference type="PRINTS" id="PR00463">
    <property type="entry name" value="EP450I"/>
</dbReference>
<dbReference type="PANTHER" id="PTHR24292:SF100">
    <property type="entry name" value="CYTOCHROME P450 6A16, ISOFORM B-RELATED"/>
    <property type="match status" value="1"/>
</dbReference>